<sequence>MRLLLCSGSLSCCVTQLRFGSQRDERTFSSRISRAEFIAPSIMASRLGPEAATHSHYHTHHHI</sequence>
<dbReference type="AlphaFoldDB" id="A0A0E9REA9"/>
<name>A0A0E9REA9_ANGAN</name>
<reference evidence="1" key="2">
    <citation type="journal article" date="2015" name="Fish Shellfish Immunol.">
        <title>Early steps in the European eel (Anguilla anguilla)-Vibrio vulnificus interaction in the gills: Role of the RtxA13 toxin.</title>
        <authorList>
            <person name="Callol A."/>
            <person name="Pajuelo D."/>
            <person name="Ebbesson L."/>
            <person name="Teles M."/>
            <person name="MacKenzie S."/>
            <person name="Amaro C."/>
        </authorList>
    </citation>
    <scope>NUCLEOTIDE SEQUENCE</scope>
</reference>
<organism evidence="1">
    <name type="scientific">Anguilla anguilla</name>
    <name type="common">European freshwater eel</name>
    <name type="synonym">Muraena anguilla</name>
    <dbReference type="NCBI Taxonomy" id="7936"/>
    <lineage>
        <taxon>Eukaryota</taxon>
        <taxon>Metazoa</taxon>
        <taxon>Chordata</taxon>
        <taxon>Craniata</taxon>
        <taxon>Vertebrata</taxon>
        <taxon>Euteleostomi</taxon>
        <taxon>Actinopterygii</taxon>
        <taxon>Neopterygii</taxon>
        <taxon>Teleostei</taxon>
        <taxon>Anguilliformes</taxon>
        <taxon>Anguillidae</taxon>
        <taxon>Anguilla</taxon>
    </lineage>
</organism>
<dbReference type="EMBL" id="GBXM01081782">
    <property type="protein sequence ID" value="JAH26795.1"/>
    <property type="molecule type" value="Transcribed_RNA"/>
</dbReference>
<evidence type="ECO:0000313" key="1">
    <source>
        <dbReference type="EMBL" id="JAH26795.1"/>
    </source>
</evidence>
<accession>A0A0E9REA9</accession>
<protein>
    <submittedName>
        <fullName evidence="1">Uncharacterized protein</fullName>
    </submittedName>
</protein>
<reference evidence="1" key="1">
    <citation type="submission" date="2014-11" db="EMBL/GenBank/DDBJ databases">
        <authorList>
            <person name="Amaro Gonzalez C."/>
        </authorList>
    </citation>
    <scope>NUCLEOTIDE SEQUENCE</scope>
</reference>
<proteinExistence type="predicted"/>